<dbReference type="InterPro" id="IPR014982">
    <property type="entry name" value="GSCFA"/>
</dbReference>
<protein>
    <submittedName>
        <fullName evidence="2">GSCFA family protein</fullName>
    </submittedName>
</protein>
<dbReference type="Proteomes" id="UP000319014">
    <property type="component" value="Unassembled WGS sequence"/>
</dbReference>
<dbReference type="EMBL" id="FXTK01000007">
    <property type="protein sequence ID" value="SMO67881.1"/>
    <property type="molecule type" value="Genomic_DNA"/>
</dbReference>
<gene>
    <name evidence="2" type="ORF">SAMN06265221_1072</name>
</gene>
<name>A0A521D9W0_9RHOB</name>
<dbReference type="AlphaFoldDB" id="A0A521D9W0"/>
<feature type="domain" description="GSCFA" evidence="1">
    <location>
        <begin position="9"/>
        <end position="88"/>
    </location>
</feature>
<dbReference type="RefSeq" id="WP_142663007.1">
    <property type="nucleotide sequence ID" value="NZ_FXTK01000007.1"/>
</dbReference>
<accession>A0A521D9W0</accession>
<dbReference type="Pfam" id="PF08885">
    <property type="entry name" value="GSCFA"/>
    <property type="match status" value="1"/>
</dbReference>
<dbReference type="OrthoDB" id="369216at2"/>
<evidence type="ECO:0000313" key="2">
    <source>
        <dbReference type="EMBL" id="SMO67881.1"/>
    </source>
</evidence>
<proteinExistence type="predicted"/>
<sequence>MPIDRQGVRKILLTVSPVPLGATFEARDCVISNSYSKATLRVVADMLTRDFDFVDYFPSYEIVLSRGMGSYQPDLVHLRVPVVQRIMQFLVQSYVA</sequence>
<keyword evidence="3" id="KW-1185">Reference proteome</keyword>
<reference evidence="2 3" key="1">
    <citation type="submission" date="2017-05" db="EMBL/GenBank/DDBJ databases">
        <authorList>
            <person name="Varghese N."/>
            <person name="Submissions S."/>
        </authorList>
    </citation>
    <scope>NUCLEOTIDE SEQUENCE [LARGE SCALE GENOMIC DNA]</scope>
    <source>
        <strain evidence="2 3">DSM 100094</strain>
    </source>
</reference>
<evidence type="ECO:0000313" key="3">
    <source>
        <dbReference type="Proteomes" id="UP000319014"/>
    </source>
</evidence>
<organism evidence="2 3">
    <name type="scientific">Paracoccus laeviglucosivorans</name>
    <dbReference type="NCBI Taxonomy" id="1197861"/>
    <lineage>
        <taxon>Bacteria</taxon>
        <taxon>Pseudomonadati</taxon>
        <taxon>Pseudomonadota</taxon>
        <taxon>Alphaproteobacteria</taxon>
        <taxon>Rhodobacterales</taxon>
        <taxon>Paracoccaceae</taxon>
        <taxon>Paracoccus</taxon>
    </lineage>
</organism>
<evidence type="ECO:0000259" key="1">
    <source>
        <dbReference type="Pfam" id="PF08885"/>
    </source>
</evidence>